<dbReference type="Pfam" id="PF16347">
    <property type="entry name" value="SGSH_C"/>
    <property type="match status" value="1"/>
</dbReference>
<dbReference type="Proteomes" id="UP000183209">
    <property type="component" value="Unassembled WGS sequence"/>
</dbReference>
<dbReference type="OrthoDB" id="9763552at2"/>
<dbReference type="InterPro" id="IPR017850">
    <property type="entry name" value="Alkaline_phosphatase_core_sf"/>
</dbReference>
<keyword evidence="3" id="KW-0732">Signal</keyword>
<dbReference type="EMBL" id="FPAG01000003">
    <property type="protein sequence ID" value="SFS68596.1"/>
    <property type="molecule type" value="Genomic_DNA"/>
</dbReference>
<evidence type="ECO:0000256" key="3">
    <source>
        <dbReference type="SAM" id="SignalP"/>
    </source>
</evidence>
<dbReference type="InterPro" id="IPR024607">
    <property type="entry name" value="Sulfatase_CS"/>
</dbReference>
<dbReference type="GO" id="GO:0016787">
    <property type="term" value="F:hydrolase activity"/>
    <property type="evidence" value="ECO:0007669"/>
    <property type="project" value="UniProtKB-KW"/>
</dbReference>
<dbReference type="AlphaFoldDB" id="A0A1I6RV85"/>
<comment type="similarity">
    <text evidence="1">Belongs to the sulfatase family.</text>
</comment>
<dbReference type="RefSeq" id="WP_074977795.1">
    <property type="nucleotide sequence ID" value="NZ_FPAG01000003.1"/>
</dbReference>
<dbReference type="CDD" id="cd16031">
    <property type="entry name" value="G6S_like"/>
    <property type="match status" value="1"/>
</dbReference>
<dbReference type="SUPFAM" id="SSF53649">
    <property type="entry name" value="Alkaline phosphatase-like"/>
    <property type="match status" value="1"/>
</dbReference>
<feature type="chain" id="PRO_5010257006" evidence="3">
    <location>
        <begin position="24"/>
        <end position="514"/>
    </location>
</feature>
<keyword evidence="2" id="KW-0378">Hydrolase</keyword>
<dbReference type="Gene3D" id="3.40.720.10">
    <property type="entry name" value="Alkaline Phosphatase, subunit A"/>
    <property type="match status" value="1"/>
</dbReference>
<dbReference type="PANTHER" id="PTHR43108">
    <property type="entry name" value="N-ACETYLGLUCOSAMINE-6-SULFATASE FAMILY MEMBER"/>
    <property type="match status" value="1"/>
</dbReference>
<evidence type="ECO:0000313" key="6">
    <source>
        <dbReference type="Proteomes" id="UP000183209"/>
    </source>
</evidence>
<feature type="signal peptide" evidence="3">
    <location>
        <begin position="1"/>
        <end position="23"/>
    </location>
</feature>
<evidence type="ECO:0000259" key="4">
    <source>
        <dbReference type="Pfam" id="PF16347"/>
    </source>
</evidence>
<reference evidence="5 6" key="1">
    <citation type="submission" date="2016-10" db="EMBL/GenBank/DDBJ databases">
        <authorList>
            <person name="de Groot N.N."/>
        </authorList>
    </citation>
    <scope>NUCLEOTIDE SEQUENCE [LARGE SCALE GENOMIC DNA]</scope>
    <source>
        <strain evidence="5 6">CGMCC 1.6114</strain>
    </source>
</reference>
<evidence type="ECO:0000256" key="1">
    <source>
        <dbReference type="ARBA" id="ARBA00008779"/>
    </source>
</evidence>
<feature type="domain" description="N-sulphoglucosamine sulphohydrolase C-terminal" evidence="4">
    <location>
        <begin position="356"/>
        <end position="508"/>
    </location>
</feature>
<accession>A0A1I6RV85</accession>
<dbReference type="PANTHER" id="PTHR43108:SF6">
    <property type="entry name" value="N-SULPHOGLUCOSAMINE SULPHOHYDROLASE"/>
    <property type="match status" value="1"/>
</dbReference>
<dbReference type="PROSITE" id="PS00523">
    <property type="entry name" value="SULFATASE_1"/>
    <property type="match status" value="1"/>
</dbReference>
<proteinExistence type="inferred from homology"/>
<gene>
    <name evidence="5" type="ORF">SAMN04487906_1380</name>
</gene>
<dbReference type="InterPro" id="IPR032506">
    <property type="entry name" value="SGSH_C"/>
</dbReference>
<protein>
    <submittedName>
        <fullName evidence="5">Arylsulfatase A</fullName>
    </submittedName>
</protein>
<dbReference type="PROSITE" id="PS00149">
    <property type="entry name" value="SULFATASE_2"/>
    <property type="match status" value="1"/>
</dbReference>
<sequence length="514" mass="60601">MRTKLSYFLFFLALIAMSFPSCSTQTKEAKTSSRPNIVFIMTDDHSYQTLSAYDDRYIQTPNLDRIANEGVIFNNSFVSNSICAPSRAVMLTGKHSHINGQIDNFTTFDNTQPNFAKYLQQAGYQTSLIGKWHLRSDPTGFDNWEILIGQGNYYNSTFIENGEKTPSKGYVTDVITDKAMQWLDGRKKDQPFCLLVHHKAAHRIWQPNITMLDSLSEKEYKVPANFFDNYEGRKAAKLNKMSIIKDMDLVYDLKMNDDALPSKYRNAYKNMYNLMNPEQKEIWDAYYTPILEQFKEAGLTDDELAIWKYQRYMNDYLKVIRSLDDNVGRLLDYLDQNNLKENTLVVYTSDQGFYMGEHGWFDKRYMYEQSLRTPLLMRYPEGIKNKGAIEELVQNIDYAPTFLDFAGVDIPEDMQGASLKPLLNNEKMNWREAIYYHYYESPNEHGVKKHYGIRTDRYKLIHFYEDMDEWEFYDLQKDPEEMHNLFHDEQYSSLIKELKSKLEELQKQYKVTTY</sequence>
<organism evidence="5 6">
    <name type="scientific">Zhouia amylolytica</name>
    <dbReference type="NCBI Taxonomy" id="376730"/>
    <lineage>
        <taxon>Bacteria</taxon>
        <taxon>Pseudomonadati</taxon>
        <taxon>Bacteroidota</taxon>
        <taxon>Flavobacteriia</taxon>
        <taxon>Flavobacteriales</taxon>
        <taxon>Flavobacteriaceae</taxon>
        <taxon>Zhouia</taxon>
    </lineage>
</organism>
<name>A0A1I6RV85_9FLAO</name>
<evidence type="ECO:0000313" key="5">
    <source>
        <dbReference type="EMBL" id="SFS68596.1"/>
    </source>
</evidence>
<evidence type="ECO:0000256" key="2">
    <source>
        <dbReference type="ARBA" id="ARBA00022801"/>
    </source>
</evidence>